<keyword evidence="3 6" id="KW-0732">Signal</keyword>
<dbReference type="RefSeq" id="WP_027453969.1">
    <property type="nucleotide sequence ID" value="NZ_CAJOJX010000046.1"/>
</dbReference>
<dbReference type="Proteomes" id="UP000216189">
    <property type="component" value="Unassembled WGS sequence"/>
</dbReference>
<keyword evidence="10" id="KW-1185">Reference proteome</keyword>
<feature type="domain" description="SusD-like N-terminal" evidence="8">
    <location>
        <begin position="30"/>
        <end position="237"/>
    </location>
</feature>
<evidence type="ECO:0000256" key="5">
    <source>
        <dbReference type="ARBA" id="ARBA00023237"/>
    </source>
</evidence>
<comment type="caution">
    <text evidence="9">The sequence shown here is derived from an EMBL/GenBank/DDBJ whole genome shotgun (WGS) entry which is preliminary data.</text>
</comment>
<name>A0ABX4EFD1_SEGBR</name>
<evidence type="ECO:0000256" key="4">
    <source>
        <dbReference type="ARBA" id="ARBA00023136"/>
    </source>
</evidence>
<protein>
    <submittedName>
        <fullName evidence="9">RagB/SusD family nutrient uptake outer membrane protein</fullName>
    </submittedName>
</protein>
<comment type="subcellular location">
    <subcellularLocation>
        <location evidence="1">Cell outer membrane</location>
    </subcellularLocation>
</comment>
<evidence type="ECO:0000313" key="10">
    <source>
        <dbReference type="Proteomes" id="UP000216189"/>
    </source>
</evidence>
<proteinExistence type="inferred from homology"/>
<dbReference type="PROSITE" id="PS51257">
    <property type="entry name" value="PROKAR_LIPOPROTEIN"/>
    <property type="match status" value="1"/>
</dbReference>
<dbReference type="InterPro" id="IPR012944">
    <property type="entry name" value="SusD_RagB_dom"/>
</dbReference>
<gene>
    <name evidence="9" type="ORF">CIK91_10865</name>
</gene>
<evidence type="ECO:0000259" key="8">
    <source>
        <dbReference type="Pfam" id="PF14322"/>
    </source>
</evidence>
<accession>A0ABX4EFD1</accession>
<feature type="domain" description="RagB/SusD" evidence="7">
    <location>
        <begin position="356"/>
        <end position="660"/>
    </location>
</feature>
<dbReference type="SUPFAM" id="SSF48452">
    <property type="entry name" value="TPR-like"/>
    <property type="match status" value="1"/>
</dbReference>
<comment type="similarity">
    <text evidence="2">Belongs to the SusD family.</text>
</comment>
<dbReference type="EMBL" id="NPJF01000052">
    <property type="protein sequence ID" value="OYP53807.1"/>
    <property type="molecule type" value="Genomic_DNA"/>
</dbReference>
<feature type="signal peptide" evidence="6">
    <location>
        <begin position="1"/>
        <end position="19"/>
    </location>
</feature>
<keyword evidence="4" id="KW-0472">Membrane</keyword>
<dbReference type="Pfam" id="PF07980">
    <property type="entry name" value="SusD_RagB"/>
    <property type="match status" value="1"/>
</dbReference>
<dbReference type="Gene3D" id="1.25.40.390">
    <property type="match status" value="1"/>
</dbReference>
<feature type="chain" id="PRO_5046601083" evidence="6">
    <location>
        <begin position="20"/>
        <end position="662"/>
    </location>
</feature>
<evidence type="ECO:0000256" key="2">
    <source>
        <dbReference type="ARBA" id="ARBA00006275"/>
    </source>
</evidence>
<dbReference type="InterPro" id="IPR033985">
    <property type="entry name" value="SusD-like_N"/>
</dbReference>
<keyword evidence="5" id="KW-0998">Cell outer membrane</keyword>
<reference evidence="9 10" key="1">
    <citation type="submission" date="2017-08" db="EMBL/GenBank/DDBJ databases">
        <title>Comparative genomics of non-oral Prevotella species.</title>
        <authorList>
            <person name="Accetto T."/>
            <person name="Nograsek B."/>
            <person name="Avgustin G."/>
        </authorList>
    </citation>
    <scope>NUCLEOTIDE SEQUENCE [LARGE SCALE GENOMIC DNA]</scope>
    <source>
        <strain evidence="9 10">TC1-1</strain>
    </source>
</reference>
<sequence length="662" mass="76590">MKQHIKKISKIVLPFFAGAALFSFTSCESFLDIDEYINDQVTIDSVFVSKTRVLQYINGAASFLPDESKIFSSGSYSPSGLAADEAIVPWADWNHRGSYLMIDEVSVNDVKGYDNWENLFKGIRKANVLIQRIPECKELSDLELRDYMGRAYFLRAYFYYSLMRLYGPVPILPDEAFASDTQTGDASYERSSYDDCVEYVCKNFEKAAELLPNQREKAFMYLPTKGAALAFQARLRLYWASPLFNGNTYYANWKRSDGTNFISQVEDKSRWGKVAALYKRIIDMGKYQLNTVEKIQSTARTAGTLPLPATVSSEPFPNGAGDIDPYRSYKSIFDGSIEPEHNKELIYFCPRSDADDWTFYPNPLGGINGYSVTVDMIESYRMADGRQYSEATDEEKSWKAVGEGKTFSENYVLAPERAHRDDNREPRYYASIGFNYCVWPSTSYTGTEAKKNFVATYYKDGNSQPTGTVKVDYNRLGYTCRKYVNQEDIMNWQGSRKAKTYPIMRYAEVLLGYVEAMNEMTESYTDEENNITVSRDVEQMVYYFNQIRYRAGLPGITIADASDYNKMKEIIKQEWKIEFAFEDHRYYDLRRWKDAPEAMNKPVTGLDVSAKMAERERFYTIRVWNTEKTMKRVFKNKMYFYPIPKVILQRNARLCQNPGWND</sequence>
<evidence type="ECO:0000256" key="1">
    <source>
        <dbReference type="ARBA" id="ARBA00004442"/>
    </source>
</evidence>
<dbReference type="GeneID" id="72478892"/>
<evidence type="ECO:0000256" key="3">
    <source>
        <dbReference type="ARBA" id="ARBA00022729"/>
    </source>
</evidence>
<organism evidence="9 10">
    <name type="scientific">Segatella bryantii</name>
    <name type="common">Prevotella bryantii</name>
    <dbReference type="NCBI Taxonomy" id="77095"/>
    <lineage>
        <taxon>Bacteria</taxon>
        <taxon>Pseudomonadati</taxon>
        <taxon>Bacteroidota</taxon>
        <taxon>Bacteroidia</taxon>
        <taxon>Bacteroidales</taxon>
        <taxon>Prevotellaceae</taxon>
        <taxon>Segatella</taxon>
    </lineage>
</organism>
<dbReference type="Pfam" id="PF14322">
    <property type="entry name" value="SusD-like_3"/>
    <property type="match status" value="1"/>
</dbReference>
<evidence type="ECO:0000313" key="9">
    <source>
        <dbReference type="EMBL" id="OYP53807.1"/>
    </source>
</evidence>
<evidence type="ECO:0000259" key="7">
    <source>
        <dbReference type="Pfam" id="PF07980"/>
    </source>
</evidence>
<evidence type="ECO:0000256" key="6">
    <source>
        <dbReference type="SAM" id="SignalP"/>
    </source>
</evidence>
<dbReference type="InterPro" id="IPR011990">
    <property type="entry name" value="TPR-like_helical_dom_sf"/>
</dbReference>